<protein>
    <submittedName>
        <fullName evidence="2">Uncharacterized protein</fullName>
    </submittedName>
</protein>
<dbReference type="AlphaFoldDB" id="A0A899FY96"/>
<dbReference type="Pfam" id="PF10791">
    <property type="entry name" value="F1F0-ATPsyn_F"/>
    <property type="match status" value="1"/>
</dbReference>
<feature type="transmembrane region" description="Helical" evidence="1">
    <location>
        <begin position="68"/>
        <end position="86"/>
    </location>
</feature>
<evidence type="ECO:0000313" key="2">
    <source>
        <dbReference type="EMBL" id="QSL66771.1"/>
    </source>
</evidence>
<name>A0A899FY96_9ASCO</name>
<reference evidence="2" key="1">
    <citation type="submission" date="2020-06" db="EMBL/GenBank/DDBJ databases">
        <title>Genomes of multiple members of Pneumocystis genus reveal paths to human pathogen Pneumocystis jirovecii.</title>
        <authorList>
            <person name="Cisse O.H."/>
            <person name="Ma L."/>
            <person name="Dekker J."/>
            <person name="Khil P."/>
            <person name="Jo J."/>
            <person name="Brenchley J."/>
            <person name="Blair R."/>
            <person name="Pahar B."/>
            <person name="Chabe M."/>
            <person name="Van Rompay K.A."/>
            <person name="Keesler R."/>
            <person name="Sukura A."/>
            <person name="Hirsch V."/>
            <person name="Kutty G."/>
            <person name="Liu Y."/>
            <person name="Peng L."/>
            <person name="Chen J."/>
            <person name="Song J."/>
            <person name="Weissenbacher-Lang C."/>
            <person name="Xu J."/>
            <person name="Upham N.S."/>
            <person name="Stajich J.E."/>
            <person name="Cuomo C.A."/>
            <person name="Cushion M.T."/>
            <person name="Kovacs J.A."/>
        </authorList>
    </citation>
    <scope>NUCLEOTIDE SEQUENCE</scope>
    <source>
        <strain evidence="2">2A</strain>
    </source>
</reference>
<dbReference type="InterPro" id="IPR019727">
    <property type="entry name" value="ATP_synth_F0_fsu_mt_fun"/>
</dbReference>
<keyword evidence="1" id="KW-0812">Transmembrane</keyword>
<gene>
    <name evidence="2" type="ORF">MERGE_001157</name>
</gene>
<dbReference type="PANTHER" id="PTHR28161">
    <property type="entry name" value="ATP SYNTHASE SUBUNIT F, MITOCHONDRIAL"/>
    <property type="match status" value="1"/>
</dbReference>
<dbReference type="EMBL" id="CP054545">
    <property type="protein sequence ID" value="QSL66771.1"/>
    <property type="molecule type" value="Genomic_DNA"/>
</dbReference>
<evidence type="ECO:0000256" key="1">
    <source>
        <dbReference type="SAM" id="Phobius"/>
    </source>
</evidence>
<keyword evidence="3" id="KW-1185">Reference proteome</keyword>
<proteinExistence type="predicted"/>
<dbReference type="OrthoDB" id="5561579at2759"/>
<keyword evidence="1" id="KW-0472">Membrane</keyword>
<organism evidence="2 3">
    <name type="scientific">Pneumocystis wakefieldiae</name>
    <dbReference type="NCBI Taxonomy" id="38082"/>
    <lineage>
        <taxon>Eukaryota</taxon>
        <taxon>Fungi</taxon>
        <taxon>Dikarya</taxon>
        <taxon>Ascomycota</taxon>
        <taxon>Taphrinomycotina</taxon>
        <taxon>Pneumocystomycetes</taxon>
        <taxon>Pneumocystaceae</taxon>
        <taxon>Pneumocystis</taxon>
    </lineage>
</organism>
<dbReference type="PANTHER" id="PTHR28161:SF1">
    <property type="entry name" value="ATP SYNTHASE SUBUNIT F, MITOCHONDRIAL"/>
    <property type="match status" value="1"/>
</dbReference>
<accession>A0A899FY96</accession>
<dbReference type="Proteomes" id="UP000663699">
    <property type="component" value="Chromosome 14"/>
</dbReference>
<dbReference type="GO" id="GO:0046933">
    <property type="term" value="F:proton-transporting ATP synthase activity, rotational mechanism"/>
    <property type="evidence" value="ECO:0007669"/>
    <property type="project" value="TreeGrafter"/>
</dbReference>
<evidence type="ECO:0000313" key="3">
    <source>
        <dbReference type="Proteomes" id="UP000663699"/>
    </source>
</evidence>
<keyword evidence="1" id="KW-1133">Transmembrane helix</keyword>
<sequence>MKSQHTSYHWIPPKLTPNPNLANMSRVRRIIDFYARLPRGPAPTMSPRNWVEQYKKTFFSGRGKAQPILHAIGGLIIFGYILDYYFHLRSGTSWGAEFRFDLKISDKSRF</sequence>